<dbReference type="InterPro" id="IPR050389">
    <property type="entry name" value="LysR-type_TF"/>
</dbReference>
<protein>
    <submittedName>
        <fullName evidence="6">LysR family transcriptional regulator</fullName>
    </submittedName>
</protein>
<dbReference type="EMBL" id="JAPEUL010000004">
    <property type="protein sequence ID" value="MCW4627736.1"/>
    <property type="molecule type" value="Genomic_DNA"/>
</dbReference>
<keyword evidence="7" id="KW-1185">Reference proteome</keyword>
<dbReference type="Pfam" id="PF00126">
    <property type="entry name" value="HTH_1"/>
    <property type="match status" value="1"/>
</dbReference>
<evidence type="ECO:0000313" key="6">
    <source>
        <dbReference type="EMBL" id="MCW4627736.1"/>
    </source>
</evidence>
<keyword evidence="4" id="KW-0804">Transcription</keyword>
<dbReference type="InterPro" id="IPR036390">
    <property type="entry name" value="WH_DNA-bd_sf"/>
</dbReference>
<sequence>MRLDKFDLNLLIVLDVLLEKRNVTRASEHLHIGQSATSAALGRLREYFDDSLLVPVGRTMELTPLAKSLVVPVRDTLMRARATISLRPVFEPENIVRNFTVAASDYMIDILIAQSSRELAKSAPSMRLDMIIPPKDVFDAFERGEIDLLFLPKQYSDRFQHPQTEVLTDIQTCMVCEHSELNELSMEQYLDMGHVAIRLGDEHSITHEEWFLPRYGKQRRIECTVDHFSSVPLLVIGTNRIVTLHRLIAEEMAQRFPVKLLPAPFEMEPVTEIMIWPRYLNDDPAHMWLRNTVLAQAKKMLNKPVDTSNETVGTNK</sequence>
<accession>A0ABT3KC42</accession>
<dbReference type="SUPFAM" id="SSF46785">
    <property type="entry name" value="Winged helix' DNA-binding domain"/>
    <property type="match status" value="1"/>
</dbReference>
<proteinExistence type="inferred from homology"/>
<comment type="caution">
    <text evidence="6">The sequence shown here is derived from an EMBL/GenBank/DDBJ whole genome shotgun (WGS) entry which is preliminary data.</text>
</comment>
<dbReference type="Gene3D" id="3.40.190.10">
    <property type="entry name" value="Periplasmic binding protein-like II"/>
    <property type="match status" value="2"/>
</dbReference>
<reference evidence="6" key="1">
    <citation type="submission" date="2022-11" db="EMBL/GenBank/DDBJ databases">
        <title>Marinomonas sp. nov., isolated from marine algae.</title>
        <authorList>
            <person name="Choi D.G."/>
            <person name="Kim J.M."/>
            <person name="Lee J.K."/>
            <person name="Baek J.H."/>
            <person name="Jeon C.O."/>
        </authorList>
    </citation>
    <scope>NUCLEOTIDE SEQUENCE</scope>
    <source>
        <strain evidence="6">KJ51-3</strain>
    </source>
</reference>
<dbReference type="RefSeq" id="WP_265216837.1">
    <property type="nucleotide sequence ID" value="NZ_JAPEUL010000004.1"/>
</dbReference>
<dbReference type="Gene3D" id="1.10.10.10">
    <property type="entry name" value="Winged helix-like DNA-binding domain superfamily/Winged helix DNA-binding domain"/>
    <property type="match status" value="1"/>
</dbReference>
<evidence type="ECO:0000256" key="1">
    <source>
        <dbReference type="ARBA" id="ARBA00009437"/>
    </source>
</evidence>
<dbReference type="SUPFAM" id="SSF53850">
    <property type="entry name" value="Periplasmic binding protein-like II"/>
    <property type="match status" value="1"/>
</dbReference>
<feature type="domain" description="HTH lysR-type" evidence="5">
    <location>
        <begin position="6"/>
        <end position="63"/>
    </location>
</feature>
<dbReference type="InterPro" id="IPR005119">
    <property type="entry name" value="LysR_subst-bd"/>
</dbReference>
<dbReference type="PANTHER" id="PTHR30118">
    <property type="entry name" value="HTH-TYPE TRANSCRIPTIONAL REGULATOR LEUO-RELATED"/>
    <property type="match status" value="1"/>
</dbReference>
<evidence type="ECO:0000256" key="2">
    <source>
        <dbReference type="ARBA" id="ARBA00023015"/>
    </source>
</evidence>
<keyword evidence="2" id="KW-0805">Transcription regulation</keyword>
<dbReference type="Proteomes" id="UP001431181">
    <property type="component" value="Unassembled WGS sequence"/>
</dbReference>
<evidence type="ECO:0000259" key="5">
    <source>
        <dbReference type="PROSITE" id="PS50931"/>
    </source>
</evidence>
<organism evidence="6 7">
    <name type="scientific">Marinomonas rhodophyticola</name>
    <dbReference type="NCBI Taxonomy" id="2992803"/>
    <lineage>
        <taxon>Bacteria</taxon>
        <taxon>Pseudomonadati</taxon>
        <taxon>Pseudomonadota</taxon>
        <taxon>Gammaproteobacteria</taxon>
        <taxon>Oceanospirillales</taxon>
        <taxon>Oceanospirillaceae</taxon>
        <taxon>Marinomonas</taxon>
    </lineage>
</organism>
<dbReference type="InterPro" id="IPR036388">
    <property type="entry name" value="WH-like_DNA-bd_sf"/>
</dbReference>
<dbReference type="PROSITE" id="PS50931">
    <property type="entry name" value="HTH_LYSR"/>
    <property type="match status" value="1"/>
</dbReference>
<evidence type="ECO:0000256" key="3">
    <source>
        <dbReference type="ARBA" id="ARBA00023125"/>
    </source>
</evidence>
<comment type="similarity">
    <text evidence="1">Belongs to the LysR transcriptional regulatory family.</text>
</comment>
<keyword evidence="3" id="KW-0238">DNA-binding</keyword>
<evidence type="ECO:0000256" key="4">
    <source>
        <dbReference type="ARBA" id="ARBA00023163"/>
    </source>
</evidence>
<dbReference type="Pfam" id="PF03466">
    <property type="entry name" value="LysR_substrate"/>
    <property type="match status" value="1"/>
</dbReference>
<gene>
    <name evidence="6" type="ORF">ONZ52_01340</name>
</gene>
<name>A0ABT3KC42_9GAMM</name>
<evidence type="ECO:0000313" key="7">
    <source>
        <dbReference type="Proteomes" id="UP001431181"/>
    </source>
</evidence>
<dbReference type="PANTHER" id="PTHR30118:SF6">
    <property type="entry name" value="HTH-TYPE TRANSCRIPTIONAL REGULATOR LEUO"/>
    <property type="match status" value="1"/>
</dbReference>
<dbReference type="InterPro" id="IPR000847">
    <property type="entry name" value="LysR_HTH_N"/>
</dbReference>